<dbReference type="OrthoDB" id="9769191at2"/>
<dbReference type="CDD" id="cd00212">
    <property type="entry name" value="PTS_IIB_glc"/>
    <property type="match status" value="1"/>
</dbReference>
<dbReference type="FunFam" id="2.70.70.10:FF:000001">
    <property type="entry name" value="PTS system glucose-specific IIA component"/>
    <property type="match status" value="1"/>
</dbReference>
<dbReference type="PROSITE" id="PS01035">
    <property type="entry name" value="PTS_EIIB_TYPE_1_CYS"/>
    <property type="match status" value="1"/>
</dbReference>
<dbReference type="SUPFAM" id="SSF55604">
    <property type="entry name" value="Glucose permease domain IIB"/>
    <property type="match status" value="1"/>
</dbReference>
<evidence type="ECO:0000313" key="22">
    <source>
        <dbReference type="Proteomes" id="UP000290567"/>
    </source>
</evidence>
<evidence type="ECO:0000256" key="14">
    <source>
        <dbReference type="ARBA" id="ARBA00074554"/>
    </source>
</evidence>
<proteinExistence type="predicted"/>
<comment type="catalytic activity">
    <reaction evidence="13">
        <text>N(pros)-phospho-L-histidyl-[protein](out) + sucrose = sucrose 6(G)-phosphate(in) + L-histidyl-[protein]</text>
        <dbReference type="Rhea" id="RHEA:49236"/>
        <dbReference type="Rhea" id="RHEA-COMP:9745"/>
        <dbReference type="Rhea" id="RHEA-COMP:9746"/>
        <dbReference type="ChEBI" id="CHEBI:17992"/>
        <dbReference type="ChEBI" id="CHEBI:29979"/>
        <dbReference type="ChEBI" id="CHEBI:64837"/>
        <dbReference type="ChEBI" id="CHEBI:91002"/>
        <dbReference type="EC" id="2.7.1.211"/>
    </reaction>
</comment>
<evidence type="ECO:0000259" key="19">
    <source>
        <dbReference type="PROSITE" id="PS51098"/>
    </source>
</evidence>
<dbReference type="Pfam" id="PF00358">
    <property type="entry name" value="PTS_EIIA_1"/>
    <property type="match status" value="1"/>
</dbReference>
<dbReference type="PANTHER" id="PTHR30175">
    <property type="entry name" value="PHOSPHOTRANSFERASE SYSTEM TRANSPORT PROTEIN"/>
    <property type="match status" value="1"/>
</dbReference>
<gene>
    <name evidence="21" type="ORF">NRIC_06180</name>
</gene>
<keyword evidence="9 17" id="KW-1133">Transmembrane helix</keyword>
<feature type="transmembrane region" description="Helical" evidence="17">
    <location>
        <begin position="543"/>
        <end position="568"/>
    </location>
</feature>
<evidence type="ECO:0000256" key="10">
    <source>
        <dbReference type="ARBA" id="ARBA00023136"/>
    </source>
</evidence>
<dbReference type="GO" id="GO:0005886">
    <property type="term" value="C:plasma membrane"/>
    <property type="evidence" value="ECO:0007669"/>
    <property type="project" value="UniProtKB-SubCell"/>
</dbReference>
<evidence type="ECO:0000256" key="3">
    <source>
        <dbReference type="ARBA" id="ARBA00022475"/>
    </source>
</evidence>
<evidence type="ECO:0000256" key="6">
    <source>
        <dbReference type="ARBA" id="ARBA00022683"/>
    </source>
</evidence>
<dbReference type="InterPro" id="IPR003352">
    <property type="entry name" value="PTS_EIIC"/>
</dbReference>
<keyword evidence="22" id="KW-1185">Reference proteome</keyword>
<evidence type="ECO:0000256" key="16">
    <source>
        <dbReference type="PROSITE-ProRule" id="PRU00421"/>
    </source>
</evidence>
<comment type="function">
    <text evidence="12">The phosphoenolpyruvate-dependent sugar phosphotransferase system (sugar PTS), a major carbohydrate active transport system, catalyzes the phosphorylation of incoming sugar substrates concomitantly with their translocation across the cell membrane. This system is involved in sucrose transport.</text>
</comment>
<dbReference type="GO" id="GO:0090589">
    <property type="term" value="F:protein-phosphocysteine-trehalose phosphotransferase system transporter activity"/>
    <property type="evidence" value="ECO:0007669"/>
    <property type="project" value="TreeGrafter"/>
</dbReference>
<dbReference type="PROSITE" id="PS51093">
    <property type="entry name" value="PTS_EIIA_TYPE_1"/>
    <property type="match status" value="1"/>
</dbReference>
<evidence type="ECO:0000256" key="15">
    <source>
        <dbReference type="ARBA" id="ARBA00081008"/>
    </source>
</evidence>
<dbReference type="InterPro" id="IPR001996">
    <property type="entry name" value="PTS_IIB_1"/>
</dbReference>
<evidence type="ECO:0000256" key="13">
    <source>
        <dbReference type="ARBA" id="ARBA00048931"/>
    </source>
</evidence>
<evidence type="ECO:0000256" key="9">
    <source>
        <dbReference type="ARBA" id="ARBA00022989"/>
    </source>
</evidence>
<dbReference type="NCBIfam" id="TIGR00830">
    <property type="entry name" value="PTBA"/>
    <property type="match status" value="1"/>
</dbReference>
<evidence type="ECO:0000259" key="18">
    <source>
        <dbReference type="PROSITE" id="PS51093"/>
    </source>
</evidence>
<feature type="active site" description="Phosphocysteine intermediate; for EIIB activity" evidence="16">
    <location>
        <position position="190"/>
    </location>
</feature>
<keyword evidence="7 17" id="KW-0812">Transmembrane</keyword>
<feature type="transmembrane region" description="Helical" evidence="17">
    <location>
        <begin position="588"/>
        <end position="611"/>
    </location>
</feature>
<dbReference type="EC" id="2.7.1.211" evidence="11"/>
<evidence type="ECO:0000313" key="21">
    <source>
        <dbReference type="EMBL" id="GCF92727.1"/>
    </source>
</evidence>
<accession>A0A4P5P4J3</accession>
<evidence type="ECO:0000256" key="2">
    <source>
        <dbReference type="ARBA" id="ARBA00022448"/>
    </source>
</evidence>
<dbReference type="GO" id="GO:0008982">
    <property type="term" value="F:protein-N(PI)-phosphohistidine-sugar phosphotransferase activity"/>
    <property type="evidence" value="ECO:0007669"/>
    <property type="project" value="InterPro"/>
</dbReference>
<keyword evidence="3" id="KW-1003">Cell membrane</keyword>
<dbReference type="InterPro" id="IPR011055">
    <property type="entry name" value="Dup_hybrid_motif"/>
</dbReference>
<evidence type="ECO:0000256" key="11">
    <source>
        <dbReference type="ARBA" id="ARBA00044053"/>
    </source>
</evidence>
<dbReference type="EMBL" id="BJCC01000006">
    <property type="protein sequence ID" value="GCF92727.1"/>
    <property type="molecule type" value="Genomic_DNA"/>
</dbReference>
<feature type="transmembrane region" description="Helical" evidence="17">
    <location>
        <begin position="303"/>
        <end position="322"/>
    </location>
</feature>
<dbReference type="RefSeq" id="WP_146621227.1">
    <property type="nucleotide sequence ID" value="NZ_BJCC01000006.1"/>
</dbReference>
<dbReference type="GO" id="GO:0016301">
    <property type="term" value="F:kinase activity"/>
    <property type="evidence" value="ECO:0007669"/>
    <property type="project" value="UniProtKB-KW"/>
</dbReference>
<feature type="transmembrane region" description="Helical" evidence="17">
    <location>
        <begin position="447"/>
        <end position="471"/>
    </location>
</feature>
<protein>
    <recommendedName>
        <fullName evidence="14">PTS system sucrose-specific EIIBCA component</fullName>
        <ecNumber evidence="11">2.7.1.211</ecNumber>
    </recommendedName>
    <alternativeName>
        <fullName evidence="15">EIIBCA-Scr</fullName>
    </alternativeName>
</protein>
<dbReference type="AlphaFoldDB" id="A0A4P5P4J3"/>
<evidence type="ECO:0000256" key="4">
    <source>
        <dbReference type="ARBA" id="ARBA00022597"/>
    </source>
</evidence>
<dbReference type="PROSITE" id="PS51098">
    <property type="entry name" value="PTS_EIIB_TYPE_1"/>
    <property type="match status" value="1"/>
</dbReference>
<keyword evidence="4" id="KW-0762">Sugar transport</keyword>
<evidence type="ECO:0000256" key="1">
    <source>
        <dbReference type="ARBA" id="ARBA00004651"/>
    </source>
</evidence>
<dbReference type="Pfam" id="PF00367">
    <property type="entry name" value="PTS_EIIB"/>
    <property type="match status" value="1"/>
</dbReference>
<evidence type="ECO:0000256" key="12">
    <source>
        <dbReference type="ARBA" id="ARBA00045139"/>
    </source>
</evidence>
<dbReference type="GO" id="GO:0009401">
    <property type="term" value="P:phosphoenolpyruvate-dependent sugar phosphotransferase system"/>
    <property type="evidence" value="ECO:0007669"/>
    <property type="project" value="UniProtKB-KW"/>
</dbReference>
<comment type="subcellular location">
    <subcellularLocation>
        <location evidence="1">Cell membrane</location>
        <topology evidence="1">Multi-pass membrane protein</topology>
    </subcellularLocation>
</comment>
<keyword evidence="6" id="KW-0598">Phosphotransferase system</keyword>
<feature type="transmembrane region" description="Helical" evidence="17">
    <location>
        <begin position="270"/>
        <end position="291"/>
    </location>
</feature>
<feature type="transmembrane region" description="Helical" evidence="17">
    <location>
        <begin position="334"/>
        <end position="353"/>
    </location>
</feature>
<name>A0A4P5P4J3_9ENTE</name>
<feature type="transmembrane region" description="Helical" evidence="17">
    <location>
        <begin position="365"/>
        <end position="386"/>
    </location>
</feature>
<feature type="domain" description="PTS EIIC type-1" evidence="20">
    <location>
        <begin position="265"/>
        <end position="624"/>
    </location>
</feature>
<dbReference type="PROSITE" id="PS00371">
    <property type="entry name" value="PTS_EIIA_TYPE_1_HIS"/>
    <property type="match status" value="1"/>
</dbReference>
<keyword evidence="10 17" id="KW-0472">Membrane</keyword>
<feature type="transmembrane region" description="Helical" evidence="17">
    <location>
        <begin position="406"/>
        <end position="427"/>
    </location>
</feature>
<dbReference type="InterPro" id="IPR013013">
    <property type="entry name" value="PTS_EIIC_1"/>
</dbReference>
<dbReference type="GO" id="GO:0015771">
    <property type="term" value="P:trehalose transport"/>
    <property type="evidence" value="ECO:0007669"/>
    <property type="project" value="TreeGrafter"/>
</dbReference>
<evidence type="ECO:0000256" key="8">
    <source>
        <dbReference type="ARBA" id="ARBA00022777"/>
    </source>
</evidence>
<reference evidence="22" key="1">
    <citation type="submission" date="2019-02" db="EMBL/GenBank/DDBJ databases">
        <title>Draft genome sequence of Enterococcus sp. Gos25-1.</title>
        <authorList>
            <person name="Tanaka N."/>
            <person name="Shiwa Y."/>
            <person name="Fujita N."/>
        </authorList>
    </citation>
    <scope>NUCLEOTIDE SEQUENCE [LARGE SCALE GENOMIC DNA]</scope>
    <source>
        <strain evidence="22">Gos25-1</strain>
    </source>
</reference>
<evidence type="ECO:0000256" key="7">
    <source>
        <dbReference type="ARBA" id="ARBA00022692"/>
    </source>
</evidence>
<feature type="domain" description="PTS EIIA type-1" evidence="18">
    <location>
        <begin position="23"/>
        <end position="127"/>
    </location>
</feature>
<dbReference type="Gene3D" id="3.30.1360.60">
    <property type="entry name" value="Glucose permease domain IIB"/>
    <property type="match status" value="1"/>
</dbReference>
<feature type="domain" description="PTS EIIB type-1" evidence="19">
    <location>
        <begin position="168"/>
        <end position="250"/>
    </location>
</feature>
<dbReference type="InterPro" id="IPR001127">
    <property type="entry name" value="PTS_EIIA_1_perm"/>
</dbReference>
<dbReference type="InterPro" id="IPR050558">
    <property type="entry name" value="PTS_Sugar-Specific_Components"/>
</dbReference>
<dbReference type="Pfam" id="PF02378">
    <property type="entry name" value="PTS_EIIC"/>
    <property type="match status" value="1"/>
</dbReference>
<dbReference type="SUPFAM" id="SSF51261">
    <property type="entry name" value="Duplicated hybrid motif"/>
    <property type="match status" value="1"/>
</dbReference>
<sequence length="624" mass="67986">MSEKEQIHGITQGEIVPLRKVKDPIFSEGMMGKGVAMRPSLGEVYAPFDGVVVSVFPTKHAITLKSDQGCEVLIHVGIDTVNLNGELLEPLVSETDRVKTGELIMRFNLSQIRERGYDTIIPLVILNTPDYETFDTTNETNGNQETLLMAIKKAATSIEVKETNQKEIALEHAIIRTLGGKDNITSIGHCATRLRINLKDEKVVDEEKLEKIPGVLGVVKSMGGLQVVIGNTVNQVYANIQKLYHIENSTEENKEKGSIPNRILNVLSDILSPAVPLIMASGFISAILVIMTRLGMDQESSSYVILNGAANVVFYFLPVMLAYTASKRFKCNTIYALFLGGLFLHPDIMGFASKGGSVDLFHLPVTAVDYSSSLLPIVLSVWVLSYVEKLADKYVPDAAKYVFNPFAIVVVMLPIALCITGPAGYLLGEGIGSILTLIYSHASWLAILLIASFAPLLVMTGMHIALTPIIILANFEHLGYDNMLLIAFIGMNFSQFAVALAVMLKTKKRNLKQLAASCAITAFLSGITEPTLYGISVKLKKPFYATFIGCIANGIFCAIANVKVFSFAPPSFFTLPIFMNPDGSNTNFILALCTVGLTIVVTFVATWILGFDDSVFDTESLEEA</sequence>
<keyword evidence="5" id="KW-0808">Transferase</keyword>
<dbReference type="InterPro" id="IPR018113">
    <property type="entry name" value="PTrfase_EIIB_Cys"/>
</dbReference>
<dbReference type="PANTHER" id="PTHR30175:SF1">
    <property type="entry name" value="PTS SYSTEM ARBUTIN-, CELLOBIOSE-, AND SALICIN-SPECIFIC EIIBC COMPONENT-RELATED"/>
    <property type="match status" value="1"/>
</dbReference>
<evidence type="ECO:0000256" key="17">
    <source>
        <dbReference type="SAM" id="Phobius"/>
    </source>
</evidence>
<feature type="transmembrane region" description="Helical" evidence="17">
    <location>
        <begin position="483"/>
        <end position="504"/>
    </location>
</feature>
<keyword evidence="8" id="KW-0418">Kinase</keyword>
<comment type="caution">
    <text evidence="21">The sequence shown here is derived from an EMBL/GenBank/DDBJ whole genome shotgun (WGS) entry which is preliminary data.</text>
</comment>
<organism evidence="21 22">
    <name type="scientific">Enterococcus florum</name>
    <dbReference type="NCBI Taxonomy" id="2480627"/>
    <lineage>
        <taxon>Bacteria</taxon>
        <taxon>Bacillati</taxon>
        <taxon>Bacillota</taxon>
        <taxon>Bacilli</taxon>
        <taxon>Lactobacillales</taxon>
        <taxon>Enterococcaceae</taxon>
        <taxon>Enterococcus</taxon>
    </lineage>
</organism>
<evidence type="ECO:0000259" key="20">
    <source>
        <dbReference type="PROSITE" id="PS51103"/>
    </source>
</evidence>
<dbReference type="Gene3D" id="2.70.70.10">
    <property type="entry name" value="Glucose Permease (Domain IIA)"/>
    <property type="match status" value="1"/>
</dbReference>
<dbReference type="PROSITE" id="PS51103">
    <property type="entry name" value="PTS_EIIC_TYPE_1"/>
    <property type="match status" value="1"/>
</dbReference>
<dbReference type="InterPro" id="IPR036878">
    <property type="entry name" value="Glu_permease_IIB"/>
</dbReference>
<dbReference type="Proteomes" id="UP000290567">
    <property type="component" value="Unassembled WGS sequence"/>
</dbReference>
<evidence type="ECO:0000256" key="5">
    <source>
        <dbReference type="ARBA" id="ARBA00022679"/>
    </source>
</evidence>
<keyword evidence="2" id="KW-0813">Transport</keyword>
<dbReference type="FunFam" id="3.30.1360.60:FF:000001">
    <property type="entry name" value="PTS system glucose-specific IIBC component PtsG"/>
    <property type="match status" value="1"/>
</dbReference>